<dbReference type="InterPro" id="IPR003656">
    <property type="entry name" value="Znf_BED"/>
</dbReference>
<feature type="domain" description="BED-type" evidence="5">
    <location>
        <begin position="11"/>
        <end position="70"/>
    </location>
</feature>
<dbReference type="PANTHER" id="PTHR47501:SF5">
    <property type="entry name" value="HAT C-TERMINAL DIMERISATION DOMAIN-CONTAINING PROTEIN"/>
    <property type="match status" value="1"/>
</dbReference>
<evidence type="ECO:0000256" key="1">
    <source>
        <dbReference type="ARBA" id="ARBA00022723"/>
    </source>
</evidence>
<keyword evidence="7" id="KW-1185">Reference proteome</keyword>
<name>A0AAD8AZQ7_BIOPF</name>
<protein>
    <submittedName>
        <fullName evidence="6">Zinc finger BED domain-containing protein 4</fullName>
    </submittedName>
</protein>
<evidence type="ECO:0000256" key="3">
    <source>
        <dbReference type="ARBA" id="ARBA00022833"/>
    </source>
</evidence>
<evidence type="ECO:0000313" key="7">
    <source>
        <dbReference type="Proteomes" id="UP001233172"/>
    </source>
</evidence>
<reference evidence="6" key="1">
    <citation type="journal article" date="2023" name="PLoS Negl. Trop. Dis.">
        <title>A genome sequence for Biomphalaria pfeifferi, the major vector snail for the human-infecting parasite Schistosoma mansoni.</title>
        <authorList>
            <person name="Bu L."/>
            <person name="Lu L."/>
            <person name="Laidemitt M.R."/>
            <person name="Zhang S.M."/>
            <person name="Mutuku M."/>
            <person name="Mkoji G."/>
            <person name="Steinauer M."/>
            <person name="Loker E.S."/>
        </authorList>
    </citation>
    <scope>NUCLEOTIDE SEQUENCE</scope>
    <source>
        <strain evidence="6">KasaAsao</strain>
    </source>
</reference>
<accession>A0AAD8AZQ7</accession>
<comment type="caution">
    <text evidence="6">The sequence shown here is derived from an EMBL/GenBank/DDBJ whole genome shotgun (WGS) entry which is preliminary data.</text>
</comment>
<dbReference type="Pfam" id="PF02892">
    <property type="entry name" value="zf-BED"/>
    <property type="match status" value="1"/>
</dbReference>
<dbReference type="SMART" id="SM00614">
    <property type="entry name" value="ZnF_BED"/>
    <property type="match status" value="1"/>
</dbReference>
<evidence type="ECO:0000259" key="5">
    <source>
        <dbReference type="PROSITE" id="PS50808"/>
    </source>
</evidence>
<sequence>MADSKQIENSFERSVFTEFFTKIEIDNKNVRVRCKLCPPATKQTYSCALNSTANLKKHLQSVHPAAHDKLPTLKRSVTSSNGLPEAVAKKQKTLTSWTSNSVALLSQQHVNDLIMNFVIGDMQAFSVVESPEFIKLVTGLQPGKTVMTRKTLTSR</sequence>
<keyword evidence="2 4" id="KW-0863">Zinc-finger</keyword>
<evidence type="ECO:0000313" key="6">
    <source>
        <dbReference type="EMBL" id="KAK0045301.1"/>
    </source>
</evidence>
<dbReference type="EMBL" id="JASAOG010000183">
    <property type="protein sequence ID" value="KAK0045301.1"/>
    <property type="molecule type" value="Genomic_DNA"/>
</dbReference>
<gene>
    <name evidence="6" type="ORF">Bpfe_025310</name>
</gene>
<keyword evidence="1" id="KW-0479">Metal-binding</keyword>
<dbReference type="PROSITE" id="PS50808">
    <property type="entry name" value="ZF_BED"/>
    <property type="match status" value="1"/>
</dbReference>
<dbReference type="PANTHER" id="PTHR47501">
    <property type="entry name" value="TRANSPOSASE-RELATED"/>
    <property type="match status" value="1"/>
</dbReference>
<dbReference type="AlphaFoldDB" id="A0AAD8AZQ7"/>
<dbReference type="Proteomes" id="UP001233172">
    <property type="component" value="Unassembled WGS sequence"/>
</dbReference>
<evidence type="ECO:0000256" key="2">
    <source>
        <dbReference type="ARBA" id="ARBA00022771"/>
    </source>
</evidence>
<organism evidence="6 7">
    <name type="scientific">Biomphalaria pfeifferi</name>
    <name type="common">Bloodfluke planorb</name>
    <name type="synonym">Freshwater snail</name>
    <dbReference type="NCBI Taxonomy" id="112525"/>
    <lineage>
        <taxon>Eukaryota</taxon>
        <taxon>Metazoa</taxon>
        <taxon>Spiralia</taxon>
        <taxon>Lophotrochozoa</taxon>
        <taxon>Mollusca</taxon>
        <taxon>Gastropoda</taxon>
        <taxon>Heterobranchia</taxon>
        <taxon>Euthyneura</taxon>
        <taxon>Panpulmonata</taxon>
        <taxon>Hygrophila</taxon>
        <taxon>Lymnaeoidea</taxon>
        <taxon>Planorbidae</taxon>
        <taxon>Biomphalaria</taxon>
    </lineage>
</organism>
<dbReference type="GO" id="GO:0003677">
    <property type="term" value="F:DNA binding"/>
    <property type="evidence" value="ECO:0007669"/>
    <property type="project" value="InterPro"/>
</dbReference>
<proteinExistence type="predicted"/>
<keyword evidence="3" id="KW-0862">Zinc</keyword>
<dbReference type="SUPFAM" id="SSF140996">
    <property type="entry name" value="Hermes dimerisation domain"/>
    <property type="match status" value="1"/>
</dbReference>
<reference evidence="6" key="2">
    <citation type="submission" date="2023-04" db="EMBL/GenBank/DDBJ databases">
        <authorList>
            <person name="Bu L."/>
            <person name="Lu L."/>
            <person name="Laidemitt M.R."/>
            <person name="Zhang S.M."/>
            <person name="Mutuku M."/>
            <person name="Mkoji G."/>
            <person name="Steinauer M."/>
            <person name="Loker E.S."/>
        </authorList>
    </citation>
    <scope>NUCLEOTIDE SEQUENCE</scope>
    <source>
        <strain evidence="6">KasaAsao</strain>
        <tissue evidence="6">Whole Snail</tissue>
    </source>
</reference>
<evidence type="ECO:0000256" key="4">
    <source>
        <dbReference type="PROSITE-ProRule" id="PRU00027"/>
    </source>
</evidence>
<dbReference type="GO" id="GO:0008270">
    <property type="term" value="F:zinc ion binding"/>
    <property type="evidence" value="ECO:0007669"/>
    <property type="project" value="UniProtKB-KW"/>
</dbReference>